<dbReference type="Proteomes" id="UP001152797">
    <property type="component" value="Unassembled WGS sequence"/>
</dbReference>
<feature type="compositionally biased region" description="Basic residues" evidence="1">
    <location>
        <begin position="817"/>
        <end position="828"/>
    </location>
</feature>
<evidence type="ECO:0000259" key="2">
    <source>
        <dbReference type="PROSITE" id="PS50097"/>
    </source>
</evidence>
<dbReference type="InterPro" id="IPR011333">
    <property type="entry name" value="SKP1/BTB/POZ_sf"/>
</dbReference>
<proteinExistence type="predicted"/>
<name>A0A9P1FJF6_9DINO</name>
<evidence type="ECO:0000313" key="3">
    <source>
        <dbReference type="EMBL" id="CAI3978393.1"/>
    </source>
</evidence>
<protein>
    <submittedName>
        <fullName evidence="4">BTB domain-containing protein</fullName>
    </submittedName>
</protein>
<dbReference type="Gene3D" id="3.30.710.10">
    <property type="entry name" value="Potassium Channel Kv1.1, Chain A"/>
    <property type="match status" value="1"/>
</dbReference>
<accession>A0A9P1FJF6</accession>
<dbReference type="SUPFAM" id="SSF55874">
    <property type="entry name" value="ATPase domain of HSP90 chaperone/DNA topoisomerase II/histidine kinase"/>
    <property type="match status" value="1"/>
</dbReference>
<organism evidence="3">
    <name type="scientific">Cladocopium goreaui</name>
    <dbReference type="NCBI Taxonomy" id="2562237"/>
    <lineage>
        <taxon>Eukaryota</taxon>
        <taxon>Sar</taxon>
        <taxon>Alveolata</taxon>
        <taxon>Dinophyceae</taxon>
        <taxon>Suessiales</taxon>
        <taxon>Symbiodiniaceae</taxon>
        <taxon>Cladocopium</taxon>
    </lineage>
</organism>
<dbReference type="PANTHER" id="PTHR15600">
    <property type="entry name" value="SACSIN"/>
    <property type="match status" value="1"/>
</dbReference>
<dbReference type="OrthoDB" id="1262810at2759"/>
<reference evidence="3" key="1">
    <citation type="submission" date="2022-10" db="EMBL/GenBank/DDBJ databases">
        <authorList>
            <person name="Chen Y."/>
            <person name="Dougan E. K."/>
            <person name="Chan C."/>
            <person name="Rhodes N."/>
            <person name="Thang M."/>
        </authorList>
    </citation>
    <scope>NUCLEOTIDE SEQUENCE</scope>
</reference>
<feature type="region of interest" description="Disordered" evidence="1">
    <location>
        <begin position="1431"/>
        <end position="1450"/>
    </location>
</feature>
<sequence>MEPLWKEFAQKEDLTVRLRNILQDYAFGPQIFRELLQNADDAGASRFALYADNVYHEGYEVRAVEASPEAMKGHRLLDARLASWQGPGIMAFNNALFSEDDFEGICRVGASIKQSDHTKIGRYGLGFNATYHLTDVVSFVSNNRLCIFDPHRAHLPSNLPGLQLVLTDESRKQFSAQLAPFNDVLAAEAQKTGPVEAPGPGSPGTSGTLFRLPLRTEKLAANSSISQLSHHFHDVLSLLQDFLASAGEVLLFLQSVEEVEVHIREDTSSSSKWSSLGSVRIHTAGPAATTKLRKERQMLKNLVDDKIEQDRKALRTGFAIAFSLHGAARPSGDRHHSADPSITAWLVAARAEPAEAFHKHRSNPHPSNVPAFRLGAVAIPLLPWFGRSEVEPEEPDAQQSDLPIDRPLSSFKGQAYCFLPLSLTTGLPVHISANFAVTANRRDLWRRSDDQESSESNLRASWNEALLEKTCPKVYADALELLAGGLLRPGQCKLPYKADSFIPEGLQLQVPDIGRGLWSLWPSTAKGHFSEIPRHVSQELVARDAAVFYTGDDLVFSADGTSASEVVPPFRNSKSSLLCSSRSFDTLKPELRSSISRLCLAGRKRSPVQVPRSICGILSEVKGTTWLEPLSLANMLRGFNTKSMPLQEADALVEYILSPEGKGSLSLLHGLALCPLLSGSLGTFLYRAGAESLDEFLWAEDADFKDLFPDRDFVDPASSTFRLLKPRVANSSNSNLNIQILGPKALPEVLANIFPPFWRCKSEVALADGKVLIDGQPQEELQKTYAQMKEQSAKPMKGYPKGAKSCPGSRPSQKVATGRKNKPSKKFGKQTLDFDSGQEDVYSDDDWTESEEAQPGKPDTPDKSDTKTRPTQPGASFCVKVSNATEMNVTVHRCELLWKFVEGLPDKSNAMQQLQDLPCIPVLSSAQVRLMSCQGAHRQHLLSLEDYTAEEVKLLSCLGCFLARPTKKLRTFLGIERASALNALPKAVERMGPSGNSVTPNMPGMRMFLGMKDLRLDIERARPLQRLVVSILRSAKKRDVEKTMSLPVFETRGGKFAVPVSPGASIVAPNEEWDELLHEEFKDFLLNLDADGDGGHLIRELGIQRSNLSEFLARFCAPRAGLFNQKLSVHFLESVAALGSTIWRKNVQKDYVAIATSCEEAPVVVFNDGRDARRCRCSELVDPEDVQVTIAMHPPREYCSPVVAWQDVLSVLRRAGLKSLTDEEVFLSAARHVEASGEAAKGEELLKQLADRFQSLKWSSRSFAALSRVRIFPAIAPVAPVRSDAYPPRCASVERVAVSLDAPCTLFQHASVAWTQLALLHPDTFDKWPKPLLQRFSAIKDPPSLDVIVANLIEAARRWGEIRDGELAEVASKEHRQHRQEIVVCHLAALNAVRRTNALQSMVQHSLCRVKFLVLNDGSLTSPCEAFAALHGGNSDDEDEEPDHVASTSATSSTWSLPRCLRRYRRLLLGIAGPALQGVQQMPIIHVETPPQNPVPDFIQNSLNCPDLADVVFILGHETPVEQIYAHRLVLAASCDHFRATFSNYAEAAEAKCKLELPSWVSARPMLWMLAYLYQGYDVARAQQIAFKLNKQDSSSTASRRASLSWKRRGRQEIDSEIGEDLCCLLRLSEYYQLDHLKQWAESELGKLLTPENLIPLSTHAYFCNAGQLLRVSIYHLRREYGELVGVNDWEELEPAIKELVLAGVNSESNSASQISETC</sequence>
<dbReference type="Pfam" id="PF25794">
    <property type="entry name" value="SACS"/>
    <property type="match status" value="1"/>
</dbReference>
<dbReference type="EMBL" id="CAMXCT010000408">
    <property type="protein sequence ID" value="CAI3978393.1"/>
    <property type="molecule type" value="Genomic_DNA"/>
</dbReference>
<dbReference type="GO" id="GO:0030544">
    <property type="term" value="F:Hsp70 protein binding"/>
    <property type="evidence" value="ECO:0007669"/>
    <property type="project" value="TreeGrafter"/>
</dbReference>
<dbReference type="PROSITE" id="PS50097">
    <property type="entry name" value="BTB"/>
    <property type="match status" value="1"/>
</dbReference>
<evidence type="ECO:0000256" key="1">
    <source>
        <dbReference type="SAM" id="MobiDB-lite"/>
    </source>
</evidence>
<dbReference type="Pfam" id="PF00651">
    <property type="entry name" value="BTB"/>
    <property type="match status" value="1"/>
</dbReference>
<dbReference type="PANTHER" id="PTHR15600:SF42">
    <property type="entry name" value="SACSIN"/>
    <property type="match status" value="1"/>
</dbReference>
<feature type="region of interest" description="Disordered" evidence="1">
    <location>
        <begin position="784"/>
        <end position="875"/>
    </location>
</feature>
<dbReference type="SUPFAM" id="SSF54695">
    <property type="entry name" value="POZ domain"/>
    <property type="match status" value="1"/>
</dbReference>
<dbReference type="InterPro" id="IPR036890">
    <property type="entry name" value="HATPase_C_sf"/>
</dbReference>
<dbReference type="InterPro" id="IPR000210">
    <property type="entry name" value="BTB/POZ_dom"/>
</dbReference>
<dbReference type="NCBIfam" id="NF047352">
    <property type="entry name" value="P_loop_sacsin"/>
    <property type="match status" value="1"/>
</dbReference>
<feature type="compositionally biased region" description="Basic and acidic residues" evidence="1">
    <location>
        <begin position="859"/>
        <end position="868"/>
    </location>
</feature>
<dbReference type="InterPro" id="IPR058210">
    <property type="entry name" value="SACS/Nov_dom"/>
</dbReference>
<gene>
    <name evidence="3" type="ORF">C1SCF055_LOCUS6448</name>
</gene>
<comment type="caution">
    <text evidence="3">The sequence shown here is derived from an EMBL/GenBank/DDBJ whole genome shotgun (WGS) entry which is preliminary data.</text>
</comment>
<reference evidence="4 5" key="2">
    <citation type="submission" date="2024-05" db="EMBL/GenBank/DDBJ databases">
        <authorList>
            <person name="Chen Y."/>
            <person name="Shah S."/>
            <person name="Dougan E. K."/>
            <person name="Thang M."/>
            <person name="Chan C."/>
        </authorList>
    </citation>
    <scope>NUCLEOTIDE SEQUENCE [LARGE SCALE GENOMIC DNA]</scope>
</reference>
<dbReference type="EMBL" id="CAMXCT020000408">
    <property type="protein sequence ID" value="CAL1131768.1"/>
    <property type="molecule type" value="Genomic_DNA"/>
</dbReference>
<dbReference type="EMBL" id="CAMXCT030000408">
    <property type="protein sequence ID" value="CAL4765705.1"/>
    <property type="molecule type" value="Genomic_DNA"/>
</dbReference>
<feature type="compositionally biased region" description="Acidic residues" evidence="1">
    <location>
        <begin position="836"/>
        <end position="852"/>
    </location>
</feature>
<dbReference type="SMART" id="SM00225">
    <property type="entry name" value="BTB"/>
    <property type="match status" value="1"/>
</dbReference>
<feature type="domain" description="BTB" evidence="2">
    <location>
        <begin position="1509"/>
        <end position="1576"/>
    </location>
</feature>
<keyword evidence="5" id="KW-1185">Reference proteome</keyword>
<evidence type="ECO:0000313" key="5">
    <source>
        <dbReference type="Proteomes" id="UP001152797"/>
    </source>
</evidence>
<dbReference type="InterPro" id="IPR052972">
    <property type="entry name" value="Sacsin_chaperone_reg"/>
</dbReference>
<evidence type="ECO:0000313" key="4">
    <source>
        <dbReference type="EMBL" id="CAL4765705.1"/>
    </source>
</evidence>